<dbReference type="GO" id="GO:0005737">
    <property type="term" value="C:cytoplasm"/>
    <property type="evidence" value="ECO:0007669"/>
    <property type="project" value="TreeGrafter"/>
</dbReference>
<dbReference type="AlphaFoldDB" id="A0A166E0U7"/>
<accession>A0A166E0U7</accession>
<dbReference type="Pfam" id="PF00339">
    <property type="entry name" value="Arrestin_N"/>
    <property type="match status" value="1"/>
</dbReference>
<proteinExistence type="predicted"/>
<dbReference type="PANTHER" id="PTHR11188">
    <property type="entry name" value="ARRESTIN DOMAIN CONTAINING PROTEIN"/>
    <property type="match status" value="1"/>
</dbReference>
<evidence type="ECO:0000313" key="3">
    <source>
        <dbReference type="Proteomes" id="UP000076798"/>
    </source>
</evidence>
<reference evidence="2 3" key="1">
    <citation type="journal article" date="2016" name="Mol. Biol. Evol.">
        <title>Comparative Genomics of Early-Diverging Mushroom-Forming Fungi Provides Insights into the Origins of Lignocellulose Decay Capabilities.</title>
        <authorList>
            <person name="Nagy L.G."/>
            <person name="Riley R."/>
            <person name="Tritt A."/>
            <person name="Adam C."/>
            <person name="Daum C."/>
            <person name="Floudas D."/>
            <person name="Sun H."/>
            <person name="Yadav J.S."/>
            <person name="Pangilinan J."/>
            <person name="Larsson K.H."/>
            <person name="Matsuura K."/>
            <person name="Barry K."/>
            <person name="Labutti K."/>
            <person name="Kuo R."/>
            <person name="Ohm R.A."/>
            <person name="Bhattacharya S.S."/>
            <person name="Shirouzu T."/>
            <person name="Yoshinaga Y."/>
            <person name="Martin F.M."/>
            <person name="Grigoriev I.V."/>
            <person name="Hibbett D.S."/>
        </authorList>
    </citation>
    <scope>NUCLEOTIDE SEQUENCE [LARGE SCALE GENOMIC DNA]</scope>
    <source>
        <strain evidence="2 3">HHB10207 ss-3</strain>
    </source>
</reference>
<feature type="domain" description="Arrestin-like N-terminal" evidence="1">
    <location>
        <begin position="9"/>
        <end position="130"/>
    </location>
</feature>
<dbReference type="EMBL" id="KV428051">
    <property type="protein sequence ID" value="KZT39098.1"/>
    <property type="molecule type" value="Genomic_DNA"/>
</dbReference>
<gene>
    <name evidence="2" type="ORF">SISSUDRAFT_669959</name>
</gene>
<dbReference type="OrthoDB" id="2742096at2759"/>
<dbReference type="InterPro" id="IPR050357">
    <property type="entry name" value="Arrestin_domain-protein"/>
</dbReference>
<evidence type="ECO:0000259" key="1">
    <source>
        <dbReference type="Pfam" id="PF00339"/>
    </source>
</evidence>
<sequence>MSLTHAFNLDLDNGLRKPGDLVAGIVDVDEARASELNIDEIRVELLADVKTQIRLGTGDAAIQSDDRKSLMTAGTFILWKRDNTATEQIRATTHKSYPFTFTLPDNNLPPSFHIQSGEVAASVRYYIRVTGGGKGRDAGDIRINRPFPFLPYDDNPFVDELRAMEHRMIKTVQREIRRGLFGAKGRGEAKVRIPDLKSLPLFTKIPVVIVLRGVSKILSSSSALNSSRFTFPIPPTSPKYLELRLFAVCTTVAQAKALTFRSEVSLMGGLGKLDMNIPFEGSPKEVAVDIEPPEWIAEAETNANGRWSQLVTFRTDILFRGTPTFKTSLVKLDYELDLKVVFPGIGNDLKTTICLPPISSGLHRSQLSDDNQSLDLPPAYWEVIDEVDYPKTNLATDGKQ</sequence>
<dbReference type="Proteomes" id="UP000076798">
    <property type="component" value="Unassembled WGS sequence"/>
</dbReference>
<dbReference type="PANTHER" id="PTHR11188:SF17">
    <property type="entry name" value="FI21816P1"/>
    <property type="match status" value="1"/>
</dbReference>
<keyword evidence="3" id="KW-1185">Reference proteome</keyword>
<dbReference type="InterPro" id="IPR014752">
    <property type="entry name" value="Arrestin-like_C"/>
</dbReference>
<dbReference type="GO" id="GO:0015031">
    <property type="term" value="P:protein transport"/>
    <property type="evidence" value="ECO:0007669"/>
    <property type="project" value="TreeGrafter"/>
</dbReference>
<evidence type="ECO:0000313" key="2">
    <source>
        <dbReference type="EMBL" id="KZT39098.1"/>
    </source>
</evidence>
<name>A0A166E0U7_9AGAM</name>
<protein>
    <recommendedName>
        <fullName evidence="1">Arrestin-like N-terminal domain-containing protein</fullName>
    </recommendedName>
</protein>
<dbReference type="Gene3D" id="2.60.40.640">
    <property type="match status" value="1"/>
</dbReference>
<dbReference type="InterPro" id="IPR011021">
    <property type="entry name" value="Arrestin-like_N"/>
</dbReference>
<dbReference type="STRING" id="1314776.A0A166E0U7"/>
<organism evidence="2 3">
    <name type="scientific">Sistotremastrum suecicum HHB10207 ss-3</name>
    <dbReference type="NCBI Taxonomy" id="1314776"/>
    <lineage>
        <taxon>Eukaryota</taxon>
        <taxon>Fungi</taxon>
        <taxon>Dikarya</taxon>
        <taxon>Basidiomycota</taxon>
        <taxon>Agaricomycotina</taxon>
        <taxon>Agaricomycetes</taxon>
        <taxon>Sistotremastrales</taxon>
        <taxon>Sistotremastraceae</taxon>
        <taxon>Sistotremastrum</taxon>
    </lineage>
</organism>